<reference evidence="1 2" key="1">
    <citation type="journal article" date="2018" name="IMA Fungus">
        <title>IMA Genome-F 9: Draft genome sequence of Annulohypoxylon stygium, Aspergillus mulundensis, Berkeleyomyces basicola (syn. Thielaviopsis basicola), Ceratocystis smalleyi, two Cercospora beticola strains, Coleophoma cylindrospora, Fusarium fracticaudum, Phialophora cf. hyalina, and Morchella septimelata.</title>
        <authorList>
            <person name="Wingfield B.D."/>
            <person name="Bills G.F."/>
            <person name="Dong Y."/>
            <person name="Huang W."/>
            <person name="Nel W.J."/>
            <person name="Swalarsk-Parry B.S."/>
            <person name="Vaghefi N."/>
            <person name="Wilken P.M."/>
            <person name="An Z."/>
            <person name="de Beer Z.W."/>
            <person name="De Vos L."/>
            <person name="Chen L."/>
            <person name="Duong T.A."/>
            <person name="Gao Y."/>
            <person name="Hammerbacher A."/>
            <person name="Kikkert J.R."/>
            <person name="Li Y."/>
            <person name="Li H."/>
            <person name="Li K."/>
            <person name="Li Q."/>
            <person name="Liu X."/>
            <person name="Ma X."/>
            <person name="Naidoo K."/>
            <person name="Pethybridge S.J."/>
            <person name="Sun J."/>
            <person name="Steenkamp E.T."/>
            <person name="van der Nest M.A."/>
            <person name="van Wyk S."/>
            <person name="Wingfield M.J."/>
            <person name="Xiong C."/>
            <person name="Yue Q."/>
            <person name="Zhang X."/>
        </authorList>
    </citation>
    <scope>NUCLEOTIDE SEQUENCE [LARGE SCALE GENOMIC DNA]</scope>
    <source>
        <strain evidence="1 2">BP 5553</strain>
    </source>
</reference>
<comment type="caution">
    <text evidence="1">The sequence shown here is derived from an EMBL/GenBank/DDBJ whole genome shotgun (WGS) entry which is preliminary data.</text>
</comment>
<dbReference type="EMBL" id="NPIC01000002">
    <property type="protein sequence ID" value="RDL39750.1"/>
    <property type="molecule type" value="Genomic_DNA"/>
</dbReference>
<name>A0A370TW44_9HELO</name>
<sequence length="105" mass="11546">MRVRYPAGSADLVVEREVDGLHRCKTSGAFLDGRVGPSRGLRTMCERAYVRSDLLGIMYQTDISQREADVNSGTGKIPPGVGPASWQGLRVLESWTLGFYPERSS</sequence>
<accession>A0A370TW44</accession>
<evidence type="ECO:0000313" key="1">
    <source>
        <dbReference type="EMBL" id="RDL39750.1"/>
    </source>
</evidence>
<gene>
    <name evidence="1" type="ORF">BP5553_04090</name>
</gene>
<protein>
    <submittedName>
        <fullName evidence="1">Uncharacterized protein</fullName>
    </submittedName>
</protein>
<dbReference type="AlphaFoldDB" id="A0A370TW44"/>
<proteinExistence type="predicted"/>
<evidence type="ECO:0000313" key="2">
    <source>
        <dbReference type="Proteomes" id="UP000254866"/>
    </source>
</evidence>
<dbReference type="RefSeq" id="XP_031872406.1">
    <property type="nucleotide sequence ID" value="XM_032012713.1"/>
</dbReference>
<dbReference type="Proteomes" id="UP000254866">
    <property type="component" value="Unassembled WGS sequence"/>
</dbReference>
<keyword evidence="2" id="KW-1185">Reference proteome</keyword>
<dbReference type="GeneID" id="43596939"/>
<organism evidence="1 2">
    <name type="scientific">Venustampulla echinocandica</name>
    <dbReference type="NCBI Taxonomy" id="2656787"/>
    <lineage>
        <taxon>Eukaryota</taxon>
        <taxon>Fungi</taxon>
        <taxon>Dikarya</taxon>
        <taxon>Ascomycota</taxon>
        <taxon>Pezizomycotina</taxon>
        <taxon>Leotiomycetes</taxon>
        <taxon>Helotiales</taxon>
        <taxon>Pleuroascaceae</taxon>
        <taxon>Venustampulla</taxon>
    </lineage>
</organism>